<proteinExistence type="predicted"/>
<protein>
    <recommendedName>
        <fullName evidence="4">Formate dehydrogenase</fullName>
    </recommendedName>
</protein>
<dbReference type="Pfam" id="PF11390">
    <property type="entry name" value="FdsD"/>
    <property type="match status" value="1"/>
</dbReference>
<evidence type="ECO:0000313" key="3">
    <source>
        <dbReference type="Proteomes" id="UP000706525"/>
    </source>
</evidence>
<reference evidence="2 3" key="1">
    <citation type="submission" date="2021-08" db="EMBL/GenBank/DDBJ databases">
        <authorList>
            <person name="Peeters C."/>
        </authorList>
    </citation>
    <scope>NUCLEOTIDE SEQUENCE [LARGE SCALE GENOMIC DNA]</scope>
    <source>
        <strain evidence="2 3">LMG 32289</strain>
    </source>
</reference>
<keyword evidence="3" id="KW-1185">Reference proteome</keyword>
<name>A0ABM8WQJ4_9BURK</name>
<evidence type="ECO:0000313" key="2">
    <source>
        <dbReference type="EMBL" id="CAG9169716.1"/>
    </source>
</evidence>
<dbReference type="RefSeq" id="WP_223985220.1">
    <property type="nucleotide sequence ID" value="NZ_CAJZAG010000003.1"/>
</dbReference>
<feature type="region of interest" description="Disordered" evidence="1">
    <location>
        <begin position="69"/>
        <end position="90"/>
    </location>
</feature>
<evidence type="ECO:0008006" key="4">
    <source>
        <dbReference type="Google" id="ProtNLM"/>
    </source>
</evidence>
<dbReference type="InterPro" id="IPR021074">
    <property type="entry name" value="Formate_DH_dsu"/>
</dbReference>
<feature type="compositionally biased region" description="Low complexity" evidence="1">
    <location>
        <begin position="81"/>
        <end position="90"/>
    </location>
</feature>
<gene>
    <name evidence="2" type="ORF">LMG32289_01812</name>
</gene>
<accession>A0ABM8WQJ4</accession>
<sequence>MHIENLIKMANQIGGFFEAMPDRQEALADISSHIKRFWEPRMRRALLAHVDATDGEGLDPIVRESIAENRVSLEPPPAAPLPSASVSATS</sequence>
<evidence type="ECO:0000256" key="1">
    <source>
        <dbReference type="SAM" id="MobiDB-lite"/>
    </source>
</evidence>
<dbReference type="EMBL" id="CAJZAG010000003">
    <property type="protein sequence ID" value="CAG9169716.1"/>
    <property type="molecule type" value="Genomic_DNA"/>
</dbReference>
<organism evidence="2 3">
    <name type="scientific">Cupriavidus pampae</name>
    <dbReference type="NCBI Taxonomy" id="659251"/>
    <lineage>
        <taxon>Bacteria</taxon>
        <taxon>Pseudomonadati</taxon>
        <taxon>Pseudomonadota</taxon>
        <taxon>Betaproteobacteria</taxon>
        <taxon>Burkholderiales</taxon>
        <taxon>Burkholderiaceae</taxon>
        <taxon>Cupriavidus</taxon>
    </lineage>
</organism>
<dbReference type="Proteomes" id="UP000706525">
    <property type="component" value="Unassembled WGS sequence"/>
</dbReference>
<comment type="caution">
    <text evidence="2">The sequence shown here is derived from an EMBL/GenBank/DDBJ whole genome shotgun (WGS) entry which is preliminary data.</text>
</comment>